<comment type="subcellular location">
    <subcellularLocation>
        <location evidence="1">Periplasm</location>
    </subcellularLocation>
</comment>
<dbReference type="Proteomes" id="UP001596045">
    <property type="component" value="Unassembled WGS sequence"/>
</dbReference>
<dbReference type="InterPro" id="IPR017585">
    <property type="entry name" value="SAF_FlgA"/>
</dbReference>
<proteinExistence type="predicted"/>
<dbReference type="PANTHER" id="PTHR36307">
    <property type="entry name" value="FLAGELLA BASAL BODY P-RING FORMATION PROTEIN FLGA"/>
    <property type="match status" value="1"/>
</dbReference>
<dbReference type="SMART" id="SM00858">
    <property type="entry name" value="SAF"/>
    <property type="match status" value="1"/>
</dbReference>
<dbReference type="CDD" id="cd11614">
    <property type="entry name" value="SAF_CpaB_FlgA_like"/>
    <property type="match status" value="1"/>
</dbReference>
<dbReference type="Pfam" id="PF13144">
    <property type="entry name" value="ChapFlgA"/>
    <property type="match status" value="1"/>
</dbReference>
<evidence type="ECO:0000256" key="2">
    <source>
        <dbReference type="ARBA" id="ARBA00022729"/>
    </source>
</evidence>
<evidence type="ECO:0000256" key="1">
    <source>
        <dbReference type="ARBA" id="ARBA00004418"/>
    </source>
</evidence>
<evidence type="ECO:0000256" key="4">
    <source>
        <dbReference type="SAM" id="SignalP"/>
    </source>
</evidence>
<keyword evidence="7" id="KW-1185">Reference proteome</keyword>
<sequence length="254" mass="25773">MHASANRRSLSATTLPGALAKIAITIAALTTTASHAASPRPAPLGGSAQPVIEQFLLHQSAGLPGKVSISIDTPISGPLPACDAPEVFLPNGARLWGRVSVGVRCNGTQTGAEKSPAWSRYVPAYVAVVGSYYVATRPIAAGETLGAADFTVRDGDLTTLPRSIITNPAQANGMIAVNRIASGAPLRLEQLHGATVVQRGQNVKLVTQGAGFVASTEGQAVNNAIAGAAVQVKTQGGQVVSGTARPDGSVELSN</sequence>
<feature type="chain" id="PRO_5045967520" evidence="4">
    <location>
        <begin position="37"/>
        <end position="254"/>
    </location>
</feature>
<comment type="caution">
    <text evidence="6">The sequence shown here is derived from an EMBL/GenBank/DDBJ whole genome shotgun (WGS) entry which is preliminary data.</text>
</comment>
<reference evidence="7" key="1">
    <citation type="journal article" date="2019" name="Int. J. Syst. Evol. Microbiol.">
        <title>The Global Catalogue of Microorganisms (GCM) 10K type strain sequencing project: providing services to taxonomists for standard genome sequencing and annotation.</title>
        <authorList>
            <consortium name="The Broad Institute Genomics Platform"/>
            <consortium name="The Broad Institute Genome Sequencing Center for Infectious Disease"/>
            <person name="Wu L."/>
            <person name="Ma J."/>
        </authorList>
    </citation>
    <scope>NUCLEOTIDE SEQUENCE [LARGE SCALE GENOMIC DNA]</scope>
    <source>
        <strain evidence="7">JCM 17066</strain>
    </source>
</reference>
<keyword evidence="3" id="KW-0574">Periplasm</keyword>
<dbReference type="NCBIfam" id="TIGR03170">
    <property type="entry name" value="flgA_cterm"/>
    <property type="match status" value="1"/>
</dbReference>
<organism evidence="6 7">
    <name type="scientific">Paraherbaspirillum soli</name>
    <dbReference type="NCBI Taxonomy" id="631222"/>
    <lineage>
        <taxon>Bacteria</taxon>
        <taxon>Pseudomonadati</taxon>
        <taxon>Pseudomonadota</taxon>
        <taxon>Betaproteobacteria</taxon>
        <taxon>Burkholderiales</taxon>
        <taxon>Oxalobacteraceae</taxon>
        <taxon>Paraherbaspirillum</taxon>
    </lineage>
</organism>
<keyword evidence="6" id="KW-0966">Cell projection</keyword>
<accession>A0ABW0MCT0</accession>
<dbReference type="InterPro" id="IPR041231">
    <property type="entry name" value="FlgA_N"/>
</dbReference>
<evidence type="ECO:0000313" key="7">
    <source>
        <dbReference type="Proteomes" id="UP001596045"/>
    </source>
</evidence>
<dbReference type="Gene3D" id="2.30.30.760">
    <property type="match status" value="1"/>
</dbReference>
<evidence type="ECO:0000259" key="5">
    <source>
        <dbReference type="SMART" id="SM00858"/>
    </source>
</evidence>
<keyword evidence="2 4" id="KW-0732">Signal</keyword>
<evidence type="ECO:0000313" key="6">
    <source>
        <dbReference type="EMBL" id="MFC5476023.1"/>
    </source>
</evidence>
<gene>
    <name evidence="6" type="primary">flgA</name>
    <name evidence="6" type="ORF">ACFPM8_18840</name>
</gene>
<dbReference type="InterPro" id="IPR039246">
    <property type="entry name" value="Flagellar_FlgA"/>
</dbReference>
<feature type="domain" description="SAF" evidence="5">
    <location>
        <begin position="130"/>
        <end position="192"/>
    </location>
</feature>
<name>A0ABW0MCT0_9BURK</name>
<dbReference type="EMBL" id="JBHSMT010000029">
    <property type="protein sequence ID" value="MFC5476023.1"/>
    <property type="molecule type" value="Genomic_DNA"/>
</dbReference>
<dbReference type="PANTHER" id="PTHR36307:SF1">
    <property type="entry name" value="FLAGELLA BASAL BODY P-RING FORMATION PROTEIN FLGA"/>
    <property type="match status" value="1"/>
</dbReference>
<dbReference type="Pfam" id="PF17656">
    <property type="entry name" value="ChapFlgA_N"/>
    <property type="match status" value="1"/>
</dbReference>
<keyword evidence="6" id="KW-0282">Flagellum</keyword>
<dbReference type="Gene3D" id="3.90.1210.10">
    <property type="entry name" value="Antifreeze-like/N-acetylneuraminic acid synthase C-terminal domain"/>
    <property type="match status" value="1"/>
</dbReference>
<evidence type="ECO:0000256" key="3">
    <source>
        <dbReference type="ARBA" id="ARBA00022764"/>
    </source>
</evidence>
<dbReference type="RefSeq" id="WP_378999829.1">
    <property type="nucleotide sequence ID" value="NZ_JBHSMT010000029.1"/>
</dbReference>
<feature type="signal peptide" evidence="4">
    <location>
        <begin position="1"/>
        <end position="36"/>
    </location>
</feature>
<dbReference type="InterPro" id="IPR013974">
    <property type="entry name" value="SAF"/>
</dbReference>
<keyword evidence="6" id="KW-0969">Cilium</keyword>
<protein>
    <submittedName>
        <fullName evidence="6">Flagellar basal body P-ring formation chaperone FlgA</fullName>
    </submittedName>
</protein>